<dbReference type="OrthoDB" id="8562847at2"/>
<dbReference type="RefSeq" id="WP_124947121.1">
    <property type="nucleotide sequence ID" value="NZ_BHVT01000065.1"/>
</dbReference>
<keyword evidence="2" id="KW-1185">Reference proteome</keyword>
<sequence>MNQYGYHLTPIGGGDFLLEPMYGLDTSKADELIEGILLRLQASKSVRLYYDLGEITIIDPVYYTWLELLARACCTMNVRMVCIHMQPTAAFALSHFLQGDPAFETALDVDSRNSTVV</sequence>
<name>A0A4V6P3T6_9PROT</name>
<gene>
    <name evidence="1" type="ORF">EDC63_11629</name>
</gene>
<evidence type="ECO:0000313" key="2">
    <source>
        <dbReference type="Proteomes" id="UP000295367"/>
    </source>
</evidence>
<dbReference type="Proteomes" id="UP000295367">
    <property type="component" value="Unassembled WGS sequence"/>
</dbReference>
<comment type="caution">
    <text evidence="1">The sequence shown here is derived from an EMBL/GenBank/DDBJ whole genome shotgun (WGS) entry which is preliminary data.</text>
</comment>
<accession>A0A4V6P3T6</accession>
<protein>
    <submittedName>
        <fullName evidence="1">RsbT antagonist protein RsbS</fullName>
    </submittedName>
</protein>
<proteinExistence type="predicted"/>
<evidence type="ECO:0000313" key="1">
    <source>
        <dbReference type="EMBL" id="TCV83279.1"/>
    </source>
</evidence>
<organism evidence="1 2">
    <name type="scientific">Sulfurirhabdus autotrophica</name>
    <dbReference type="NCBI Taxonomy" id="1706046"/>
    <lineage>
        <taxon>Bacteria</taxon>
        <taxon>Pseudomonadati</taxon>
        <taxon>Pseudomonadota</taxon>
        <taxon>Betaproteobacteria</taxon>
        <taxon>Nitrosomonadales</taxon>
        <taxon>Sulfuricellaceae</taxon>
        <taxon>Sulfurirhabdus</taxon>
    </lineage>
</organism>
<dbReference type="EMBL" id="SMCO01000016">
    <property type="protein sequence ID" value="TCV83279.1"/>
    <property type="molecule type" value="Genomic_DNA"/>
</dbReference>
<dbReference type="AlphaFoldDB" id="A0A4V6P3T6"/>
<reference evidence="1 2" key="1">
    <citation type="submission" date="2019-03" db="EMBL/GenBank/DDBJ databases">
        <title>Genomic Encyclopedia of Type Strains, Phase IV (KMG-IV): sequencing the most valuable type-strain genomes for metagenomic binning, comparative biology and taxonomic classification.</title>
        <authorList>
            <person name="Goeker M."/>
        </authorList>
    </citation>
    <scope>NUCLEOTIDE SEQUENCE [LARGE SCALE GENOMIC DNA]</scope>
    <source>
        <strain evidence="1 2">DSM 100309</strain>
    </source>
</reference>